<dbReference type="InterPro" id="IPR036638">
    <property type="entry name" value="HLH_DNA-bd_sf"/>
</dbReference>
<evidence type="ECO:0000259" key="2">
    <source>
        <dbReference type="PROSITE" id="PS50888"/>
    </source>
</evidence>
<organism evidence="3 4">
    <name type="scientific">Aspergillus granulosus</name>
    <dbReference type="NCBI Taxonomy" id="176169"/>
    <lineage>
        <taxon>Eukaryota</taxon>
        <taxon>Fungi</taxon>
        <taxon>Dikarya</taxon>
        <taxon>Ascomycota</taxon>
        <taxon>Pezizomycotina</taxon>
        <taxon>Eurotiomycetes</taxon>
        <taxon>Eurotiomycetidae</taxon>
        <taxon>Eurotiales</taxon>
        <taxon>Aspergillaceae</taxon>
        <taxon>Aspergillus</taxon>
        <taxon>Aspergillus subgen. Nidulantes</taxon>
    </lineage>
</organism>
<feature type="domain" description="BHLH" evidence="2">
    <location>
        <begin position="24"/>
        <end position="76"/>
    </location>
</feature>
<dbReference type="PROSITE" id="PS50888">
    <property type="entry name" value="BHLH"/>
    <property type="match status" value="1"/>
</dbReference>
<keyword evidence="4" id="KW-1185">Reference proteome</keyword>
<evidence type="ECO:0000313" key="4">
    <source>
        <dbReference type="Proteomes" id="UP001610334"/>
    </source>
</evidence>
<gene>
    <name evidence="3" type="ORF">BJX63DRAFT_401684</name>
</gene>
<dbReference type="Proteomes" id="UP001610334">
    <property type="component" value="Unassembled WGS sequence"/>
</dbReference>
<reference evidence="3 4" key="1">
    <citation type="submission" date="2024-07" db="EMBL/GenBank/DDBJ databases">
        <title>Section-level genome sequencing and comparative genomics of Aspergillus sections Usti and Cavernicolus.</title>
        <authorList>
            <consortium name="Lawrence Berkeley National Laboratory"/>
            <person name="Nybo J.L."/>
            <person name="Vesth T.C."/>
            <person name="Theobald S."/>
            <person name="Frisvad J.C."/>
            <person name="Larsen T.O."/>
            <person name="Kjaerboelling I."/>
            <person name="Rothschild-Mancinelli K."/>
            <person name="Lyhne E.K."/>
            <person name="Kogle M.E."/>
            <person name="Barry K."/>
            <person name="Clum A."/>
            <person name="Na H."/>
            <person name="Ledsgaard L."/>
            <person name="Lin J."/>
            <person name="Lipzen A."/>
            <person name="Kuo A."/>
            <person name="Riley R."/>
            <person name="Mondo S."/>
            <person name="Labutti K."/>
            <person name="Haridas S."/>
            <person name="Pangalinan J."/>
            <person name="Salamov A.A."/>
            <person name="Simmons B.A."/>
            <person name="Magnuson J.K."/>
            <person name="Chen J."/>
            <person name="Drula E."/>
            <person name="Henrissat B."/>
            <person name="Wiebenga A."/>
            <person name="Lubbers R.J."/>
            <person name="Gomes A.C."/>
            <person name="Makela M.R."/>
            <person name="Stajich J."/>
            <person name="Grigoriev I.V."/>
            <person name="Mortensen U.H."/>
            <person name="De Vries R.P."/>
            <person name="Baker S.E."/>
            <person name="Andersen M.R."/>
        </authorList>
    </citation>
    <scope>NUCLEOTIDE SEQUENCE [LARGE SCALE GENOMIC DNA]</scope>
    <source>
        <strain evidence="3 4">CBS 588.65</strain>
    </source>
</reference>
<proteinExistence type="predicted"/>
<accession>A0ABR4H591</accession>
<dbReference type="SUPFAM" id="SSF47459">
    <property type="entry name" value="HLH, helix-loop-helix DNA-binding domain"/>
    <property type="match status" value="1"/>
</dbReference>
<evidence type="ECO:0000256" key="1">
    <source>
        <dbReference type="SAM" id="MobiDB-lite"/>
    </source>
</evidence>
<protein>
    <recommendedName>
        <fullName evidence="2">BHLH domain-containing protein</fullName>
    </recommendedName>
</protein>
<dbReference type="SMART" id="SM00353">
    <property type="entry name" value="HLH"/>
    <property type="match status" value="1"/>
</dbReference>
<evidence type="ECO:0000313" key="3">
    <source>
        <dbReference type="EMBL" id="KAL2810620.1"/>
    </source>
</evidence>
<comment type="caution">
    <text evidence="3">The sequence shown here is derived from an EMBL/GenBank/DDBJ whole genome shotgun (WGS) entry which is preliminary data.</text>
</comment>
<dbReference type="InterPro" id="IPR011598">
    <property type="entry name" value="bHLH_dom"/>
</dbReference>
<dbReference type="CDD" id="cd00083">
    <property type="entry name" value="bHLH_SF"/>
    <property type="match status" value="1"/>
</dbReference>
<dbReference type="Gene3D" id="4.10.280.10">
    <property type="entry name" value="Helix-loop-helix DNA-binding domain"/>
    <property type="match status" value="1"/>
</dbReference>
<dbReference type="EMBL" id="JBFXLT010000069">
    <property type="protein sequence ID" value="KAL2810620.1"/>
    <property type="molecule type" value="Genomic_DNA"/>
</dbReference>
<name>A0ABR4H591_9EURO</name>
<sequence>MSNPSTQSRPNNGKKKRARPLPAHVMARNLAIEKRRREELNEDFLNLARLVPGLAHARRLSKVLIVNESIRHLRTQRDMCVAAASDMQNLLAENSRLVAEVNGLRAQLGGCGGIASPQLPVTRPVSDAMTHLMSVKDEVYGEFPAGFGDNWAHYRTSPTVSDGISAGNRGMELSYDSASPPTQEYLGCLQQPAPNGNEMMLSGSEFTWSSLPLGCGPSNASESHSPFGDLVDEWVAAPTLYSEFSEPIIFPGEHTFSDDIPDCLVGLFGAGSTGSFTSAWTDGTKMGSDSAMGNIGTHSKEGEYSLSIQSREYIM</sequence>
<feature type="compositionally biased region" description="Polar residues" evidence="1">
    <location>
        <begin position="1"/>
        <end position="11"/>
    </location>
</feature>
<feature type="region of interest" description="Disordered" evidence="1">
    <location>
        <begin position="1"/>
        <end position="22"/>
    </location>
</feature>
<dbReference type="Pfam" id="PF00010">
    <property type="entry name" value="HLH"/>
    <property type="match status" value="1"/>
</dbReference>